<protein>
    <submittedName>
        <fullName evidence="1">Uncharacterized protein</fullName>
    </submittedName>
</protein>
<evidence type="ECO:0000313" key="2">
    <source>
        <dbReference type="Proteomes" id="UP000886595"/>
    </source>
</evidence>
<proteinExistence type="predicted"/>
<sequence>MYKGYIVQKIYVEKNFVGNWESKDARDLFYSSHYDEVFAESVKHSCILPIVPGNKQIPNRKEHPGFVVQKLYNIAIEEAMEVPS</sequence>
<name>A0A8X7P3D4_BRACI</name>
<dbReference type="OrthoDB" id="1739907at2759"/>
<gene>
    <name evidence="1" type="ORF">Bca52824_092999</name>
</gene>
<dbReference type="AlphaFoldDB" id="A0A8X7P3D4"/>
<accession>A0A8X7P3D4</accession>
<dbReference type="InterPro" id="IPR043151">
    <property type="entry name" value="BAH_sf"/>
</dbReference>
<dbReference type="Gene3D" id="2.30.30.490">
    <property type="match status" value="1"/>
</dbReference>
<comment type="caution">
    <text evidence="1">The sequence shown here is derived from an EMBL/GenBank/DDBJ whole genome shotgun (WGS) entry which is preliminary data.</text>
</comment>
<dbReference type="Proteomes" id="UP000886595">
    <property type="component" value="Unassembled WGS sequence"/>
</dbReference>
<keyword evidence="2" id="KW-1185">Reference proteome</keyword>
<dbReference type="PANTHER" id="PTHR46871:SF1">
    <property type="entry name" value="BROMO-ADJACENT HOMOLOGY (BAH) DOMAIN-CONTAINING PROTEIN"/>
    <property type="match status" value="1"/>
</dbReference>
<organism evidence="1 2">
    <name type="scientific">Brassica carinata</name>
    <name type="common">Ethiopian mustard</name>
    <name type="synonym">Abyssinian cabbage</name>
    <dbReference type="NCBI Taxonomy" id="52824"/>
    <lineage>
        <taxon>Eukaryota</taxon>
        <taxon>Viridiplantae</taxon>
        <taxon>Streptophyta</taxon>
        <taxon>Embryophyta</taxon>
        <taxon>Tracheophyta</taxon>
        <taxon>Spermatophyta</taxon>
        <taxon>Magnoliopsida</taxon>
        <taxon>eudicotyledons</taxon>
        <taxon>Gunneridae</taxon>
        <taxon>Pentapetalae</taxon>
        <taxon>rosids</taxon>
        <taxon>malvids</taxon>
        <taxon>Brassicales</taxon>
        <taxon>Brassicaceae</taxon>
        <taxon>Brassiceae</taxon>
        <taxon>Brassica</taxon>
    </lineage>
</organism>
<reference evidence="1 2" key="1">
    <citation type="submission" date="2020-02" db="EMBL/GenBank/DDBJ databases">
        <authorList>
            <person name="Ma Q."/>
            <person name="Huang Y."/>
            <person name="Song X."/>
            <person name="Pei D."/>
        </authorList>
    </citation>
    <scope>NUCLEOTIDE SEQUENCE [LARGE SCALE GENOMIC DNA]</scope>
    <source>
        <strain evidence="1">Sxm20200214</strain>
        <tissue evidence="1">Leaf</tissue>
    </source>
</reference>
<dbReference type="PANTHER" id="PTHR46871">
    <property type="entry name" value="BROMO-ADJACENT HOMOLOGY (BAH) DOMAIN-CONTAINING PROTEIN"/>
    <property type="match status" value="1"/>
</dbReference>
<evidence type="ECO:0000313" key="1">
    <source>
        <dbReference type="EMBL" id="KAG2245149.1"/>
    </source>
</evidence>
<dbReference type="EMBL" id="JAAMPC010000035">
    <property type="protein sequence ID" value="KAG2245149.1"/>
    <property type="molecule type" value="Genomic_DNA"/>
</dbReference>